<evidence type="ECO:0000259" key="3">
    <source>
        <dbReference type="Pfam" id="PF00092"/>
    </source>
</evidence>
<dbReference type="InterPro" id="IPR036465">
    <property type="entry name" value="vWFA_dom_sf"/>
</dbReference>
<evidence type="ECO:0000256" key="1">
    <source>
        <dbReference type="SAM" id="Coils"/>
    </source>
</evidence>
<evidence type="ECO:0000313" key="5">
    <source>
        <dbReference type="Proteomes" id="UP001597476"/>
    </source>
</evidence>
<feature type="chain" id="PRO_5046126626" evidence="2">
    <location>
        <begin position="23"/>
        <end position="384"/>
    </location>
</feature>
<accession>A0ABW5T7M5</accession>
<dbReference type="SUPFAM" id="SSF53300">
    <property type="entry name" value="vWA-like"/>
    <property type="match status" value="1"/>
</dbReference>
<proteinExistence type="predicted"/>
<dbReference type="RefSeq" id="WP_380287780.1">
    <property type="nucleotide sequence ID" value="NZ_JBHULY010000001.1"/>
</dbReference>
<dbReference type="EMBL" id="JBHULY010000001">
    <property type="protein sequence ID" value="MFD2724593.1"/>
    <property type="molecule type" value="Genomic_DNA"/>
</dbReference>
<reference evidence="5" key="1">
    <citation type="journal article" date="2019" name="Int. J. Syst. Evol. Microbiol.">
        <title>The Global Catalogue of Microorganisms (GCM) 10K type strain sequencing project: providing services to taxonomists for standard genome sequencing and annotation.</title>
        <authorList>
            <consortium name="The Broad Institute Genomics Platform"/>
            <consortium name="The Broad Institute Genome Sequencing Center for Infectious Disease"/>
            <person name="Wu L."/>
            <person name="Ma J."/>
        </authorList>
    </citation>
    <scope>NUCLEOTIDE SEQUENCE [LARGE SCALE GENOMIC DNA]</scope>
    <source>
        <strain evidence="5">KCTC 42398</strain>
    </source>
</reference>
<dbReference type="Proteomes" id="UP001597476">
    <property type="component" value="Unassembled WGS sequence"/>
</dbReference>
<evidence type="ECO:0000256" key="2">
    <source>
        <dbReference type="SAM" id="SignalP"/>
    </source>
</evidence>
<keyword evidence="1" id="KW-0175">Coiled coil</keyword>
<feature type="signal peptide" evidence="2">
    <location>
        <begin position="1"/>
        <end position="22"/>
    </location>
</feature>
<gene>
    <name evidence="4" type="ORF">ACFSR8_00070</name>
</gene>
<protein>
    <submittedName>
        <fullName evidence="4">VWA domain-containing protein</fullName>
    </submittedName>
</protein>
<dbReference type="CDD" id="cd00198">
    <property type="entry name" value="vWFA"/>
    <property type="match status" value="1"/>
</dbReference>
<dbReference type="InterPro" id="IPR002035">
    <property type="entry name" value="VWF_A"/>
</dbReference>
<evidence type="ECO:0000313" key="4">
    <source>
        <dbReference type="EMBL" id="MFD2724593.1"/>
    </source>
</evidence>
<organism evidence="4 5">
    <name type="scientific">Hyunsoonleella rubra</name>
    <dbReference type="NCBI Taxonomy" id="1737062"/>
    <lineage>
        <taxon>Bacteria</taxon>
        <taxon>Pseudomonadati</taxon>
        <taxon>Bacteroidota</taxon>
        <taxon>Flavobacteriia</taxon>
        <taxon>Flavobacteriales</taxon>
        <taxon>Flavobacteriaceae</taxon>
    </lineage>
</organism>
<feature type="coiled-coil region" evidence="1">
    <location>
        <begin position="329"/>
        <end position="356"/>
    </location>
</feature>
<keyword evidence="2" id="KW-0732">Signal</keyword>
<keyword evidence="5" id="KW-1185">Reference proteome</keyword>
<comment type="caution">
    <text evidence="4">The sequence shown here is derived from an EMBL/GenBank/DDBJ whole genome shotgun (WGS) entry which is preliminary data.</text>
</comment>
<dbReference type="Pfam" id="PF00092">
    <property type="entry name" value="VWA"/>
    <property type="match status" value="1"/>
</dbReference>
<name>A0ABW5T7M5_9FLAO</name>
<sequence length="384" mass="43071">MKTQITTFTLCLAILVATACNANTKKQDVAINNTESVHPEPNKQFIKVALLLDTSNSMDGLIDQAKAQLWEIVNELSYAKCGTGKPNLEIALYEYGNDRLNGREGFIRQVLPFSNDLDEISKELFSLTTNGGSEYCGHVIQTSLNQLNWGRNPDDLKLIFIAGNEPFTQGKVNYKDASVNAKERDITINTIFCGDYNQGVSSYWKDGATLTHGDYMAINHNKATVHITSPYDDQILQLNIKLNKTYVAYGVHGERKRVMQAQQDANASGYSKANAVGRTVSKSSHLYKNSKWDLVDAVEAEEVVVEELDDDALPTELKGKNKEEIKAYVSKKQDERKAIQKEIQELNQKRKAFIAKQQTENTNGLENAMTKAIKTQAKKKKYTW</sequence>
<dbReference type="PROSITE" id="PS51257">
    <property type="entry name" value="PROKAR_LIPOPROTEIN"/>
    <property type="match status" value="1"/>
</dbReference>
<feature type="domain" description="VWFA" evidence="3">
    <location>
        <begin position="48"/>
        <end position="193"/>
    </location>
</feature>
<dbReference type="Gene3D" id="3.40.50.410">
    <property type="entry name" value="von Willebrand factor, type A domain"/>
    <property type="match status" value="1"/>
</dbReference>